<feature type="region of interest" description="Disordered" evidence="1">
    <location>
        <begin position="355"/>
        <end position="376"/>
    </location>
</feature>
<protein>
    <recommendedName>
        <fullName evidence="2">mRNA capping enzyme C-terminal domain-containing protein</fullName>
    </recommendedName>
</protein>
<feature type="compositionally biased region" description="Basic and acidic residues" evidence="1">
    <location>
        <begin position="109"/>
        <end position="125"/>
    </location>
</feature>
<feature type="compositionally biased region" description="Basic and acidic residues" evidence="1">
    <location>
        <begin position="134"/>
        <end position="150"/>
    </location>
</feature>
<accession>A0A8H8A2C6</accession>
<dbReference type="OrthoDB" id="200924at2759"/>
<dbReference type="EMBL" id="JAEFCI010000277">
    <property type="protein sequence ID" value="KAG5463665.1"/>
    <property type="molecule type" value="Genomic_DNA"/>
</dbReference>
<dbReference type="Proteomes" id="UP000673691">
    <property type="component" value="Unassembled WGS sequence"/>
</dbReference>
<dbReference type="GO" id="GO:0004484">
    <property type="term" value="F:mRNA guanylyltransferase activity"/>
    <property type="evidence" value="ECO:0007669"/>
    <property type="project" value="TreeGrafter"/>
</dbReference>
<feature type="domain" description="mRNA capping enzyme C-terminal" evidence="2">
    <location>
        <begin position="261"/>
        <end position="350"/>
    </location>
</feature>
<dbReference type="AlphaFoldDB" id="A0A8H8A2C6"/>
<evidence type="ECO:0000313" key="4">
    <source>
        <dbReference type="Proteomes" id="UP000673691"/>
    </source>
</evidence>
<feature type="compositionally biased region" description="Basic and acidic residues" evidence="1">
    <location>
        <begin position="355"/>
        <end position="367"/>
    </location>
</feature>
<dbReference type="GO" id="GO:0006370">
    <property type="term" value="P:7-methylguanosine mRNA capping"/>
    <property type="evidence" value="ECO:0007669"/>
    <property type="project" value="TreeGrafter"/>
</dbReference>
<evidence type="ECO:0000313" key="3">
    <source>
        <dbReference type="EMBL" id="KAG5463665.1"/>
    </source>
</evidence>
<reference evidence="3 4" key="1">
    <citation type="journal article" name="Sci. Rep.">
        <title>Genome-scale phylogenetic analyses confirm Olpidium as the closest living zoosporic fungus to the non-flagellated, terrestrial fungi.</title>
        <authorList>
            <person name="Chang Y."/>
            <person name="Rochon D."/>
            <person name="Sekimoto S."/>
            <person name="Wang Y."/>
            <person name="Chovatia M."/>
            <person name="Sandor L."/>
            <person name="Salamov A."/>
            <person name="Grigoriev I.V."/>
            <person name="Stajich J.E."/>
            <person name="Spatafora J.W."/>
        </authorList>
    </citation>
    <scope>NUCLEOTIDE SEQUENCE [LARGE SCALE GENOMIC DNA]</scope>
    <source>
        <strain evidence="3">S191</strain>
    </source>
</reference>
<evidence type="ECO:0000259" key="2">
    <source>
        <dbReference type="Pfam" id="PF03919"/>
    </source>
</evidence>
<keyword evidence="4" id="KW-1185">Reference proteome</keyword>
<name>A0A8H8A2C6_9FUNG</name>
<evidence type="ECO:0000256" key="1">
    <source>
        <dbReference type="SAM" id="MobiDB-lite"/>
    </source>
</evidence>
<feature type="region of interest" description="Disordered" evidence="1">
    <location>
        <begin position="170"/>
        <end position="264"/>
    </location>
</feature>
<dbReference type="PANTHER" id="PTHR10367">
    <property type="entry name" value="MRNA-CAPPING ENZYME"/>
    <property type="match status" value="1"/>
</dbReference>
<dbReference type="SUPFAM" id="SSF50249">
    <property type="entry name" value="Nucleic acid-binding proteins"/>
    <property type="match status" value="1"/>
</dbReference>
<comment type="caution">
    <text evidence="3">The sequence shown here is derived from an EMBL/GenBank/DDBJ whole genome shotgun (WGS) entry which is preliminary data.</text>
</comment>
<organism evidence="3 4">
    <name type="scientific">Olpidium bornovanus</name>
    <dbReference type="NCBI Taxonomy" id="278681"/>
    <lineage>
        <taxon>Eukaryota</taxon>
        <taxon>Fungi</taxon>
        <taxon>Fungi incertae sedis</taxon>
        <taxon>Olpidiomycota</taxon>
        <taxon>Olpidiomycotina</taxon>
        <taxon>Olpidiomycetes</taxon>
        <taxon>Olpidiales</taxon>
        <taxon>Olpidiaceae</taxon>
        <taxon>Olpidium</taxon>
    </lineage>
</organism>
<dbReference type="InterPro" id="IPR012340">
    <property type="entry name" value="NA-bd_OB-fold"/>
</dbReference>
<dbReference type="InterPro" id="IPR051029">
    <property type="entry name" value="mRNA_Capping_Enz/RNA_Phosphat"/>
</dbReference>
<dbReference type="Pfam" id="PF03919">
    <property type="entry name" value="mRNA_cap_C"/>
    <property type="match status" value="1"/>
</dbReference>
<dbReference type="PANTHER" id="PTHR10367:SF17">
    <property type="entry name" value="MRNA-CAPPING ENZYME"/>
    <property type="match status" value="1"/>
</dbReference>
<feature type="region of interest" description="Disordered" evidence="1">
    <location>
        <begin position="93"/>
        <end position="150"/>
    </location>
</feature>
<gene>
    <name evidence="3" type="ORF">BJ554DRAFT_5626</name>
</gene>
<dbReference type="InterPro" id="IPR013846">
    <property type="entry name" value="mRNA_cap_enzyme_C"/>
</dbReference>
<sequence length="376" mass="42500">MKEQQVAYGISRVFNVDIPNLKHDFCALRRGKYRYHVRARYRFRSLFAFSVSASSFLITERAFSPGVQNQRLKWKPPSDNSVDFRVRVVREALGKGRQQAAPKSRKRSRGDVADGQHDDPGEVEKKKTKTDLSALDREWAAGHKESRRPNDYDRLVKTEFEEFDFGFDSMASETEADEPKPPGDNNDEAPVSSSGADAAHQESSVDAEESKSAASPRPQEPLEAGSADSPGPQELQKPGSADSPGSQELPKPGNAASPRPQELQKLELYVQGKGKSEIFWAEMAVTDEEWQRMNADGKLDGRIAECTYSEERGGWVFMRFREDKLDPNYFTIVEKIMESIRDGVESEELVKAEPEIRGMWKKRDSTRPEQLPAKRR</sequence>
<dbReference type="Gene3D" id="2.40.50.140">
    <property type="entry name" value="Nucleic acid-binding proteins"/>
    <property type="match status" value="1"/>
</dbReference>
<proteinExistence type="predicted"/>